<keyword evidence="3" id="KW-0378">Hydrolase</keyword>
<evidence type="ECO:0000256" key="1">
    <source>
        <dbReference type="ARBA" id="ARBA00008683"/>
    </source>
</evidence>
<dbReference type="GO" id="GO:0006508">
    <property type="term" value="P:proteolysis"/>
    <property type="evidence" value="ECO:0007669"/>
    <property type="project" value="UniProtKB-KW"/>
</dbReference>
<evidence type="ECO:0000313" key="7">
    <source>
        <dbReference type="EMBL" id="RDE09432.1"/>
    </source>
</evidence>
<proteinExistence type="inferred from homology"/>
<dbReference type="InterPro" id="IPR047272">
    <property type="entry name" value="S49_SppA_C"/>
</dbReference>
<dbReference type="Pfam" id="PF01343">
    <property type="entry name" value="Peptidase_S49"/>
    <property type="match status" value="1"/>
</dbReference>
<dbReference type="Proteomes" id="UP000253759">
    <property type="component" value="Unassembled WGS sequence"/>
</dbReference>
<keyword evidence="4" id="KW-0720">Serine protease</keyword>
<sequence>MPNVDDDPVRTIPVARALVRSRGRWRFFAFLALALAVLVAFLRFGPAIAPASQAIARVGISGVISTSAERTALLDRLAEDETVEAVIVEINSPGGTTAGGEELYMSLRRISERKPVVSTIGELGASAAYMAAIGTDRIFARNLSIVGSVGVYVQHIDAQGFFEMIGVDLDKVASGPLKAAPDYDEPLTPEARQPLEDLVQSSFDYFLDLVVERRGLTAQETRQIADGRVFSGLAAHALGLVDAAGGYEDARAWLESEHDIAADLPVFRAWPRDEGFDWVDFILGRAGHAILGDGRTVGLPLDGLVSLWHPSAQ</sequence>
<dbReference type="InterPro" id="IPR029045">
    <property type="entry name" value="ClpP/crotonase-like_dom_sf"/>
</dbReference>
<dbReference type="Gene3D" id="6.20.330.10">
    <property type="match status" value="1"/>
</dbReference>
<evidence type="ECO:0000256" key="4">
    <source>
        <dbReference type="ARBA" id="ARBA00022825"/>
    </source>
</evidence>
<dbReference type="Gene3D" id="3.90.226.10">
    <property type="entry name" value="2-enoyl-CoA Hydratase, Chain A, domain 1"/>
    <property type="match status" value="1"/>
</dbReference>
<comment type="caution">
    <text evidence="7">The sequence shown here is derived from an EMBL/GenBank/DDBJ whole genome shotgun (WGS) entry which is preliminary data.</text>
</comment>
<dbReference type="InterPro" id="IPR002142">
    <property type="entry name" value="Peptidase_S49"/>
</dbReference>
<keyword evidence="8" id="KW-1185">Reference proteome</keyword>
<dbReference type="NCBIfam" id="TIGR00706">
    <property type="entry name" value="SppA_dom"/>
    <property type="match status" value="1"/>
</dbReference>
<comment type="similarity">
    <text evidence="1">Belongs to the peptidase S49 family.</text>
</comment>
<dbReference type="RefSeq" id="WP_114645340.1">
    <property type="nucleotide sequence ID" value="NZ_QQNH01000006.1"/>
</dbReference>
<name>A0A369W848_9HYPH</name>
<gene>
    <name evidence="7" type="primary">sppA</name>
    <name evidence="7" type="ORF">DVH29_06405</name>
</gene>
<protein>
    <submittedName>
        <fullName evidence="7">Signal peptide peptidase SppA</fullName>
    </submittedName>
</protein>
<dbReference type="PANTHER" id="PTHR42987:SF6">
    <property type="entry name" value="PROTEINASE IV"/>
    <property type="match status" value="1"/>
</dbReference>
<dbReference type="CDD" id="cd07023">
    <property type="entry name" value="S49_Sppa_N_C"/>
    <property type="match status" value="1"/>
</dbReference>
<evidence type="ECO:0000313" key="8">
    <source>
        <dbReference type="Proteomes" id="UP000253759"/>
    </source>
</evidence>
<evidence type="ECO:0000259" key="6">
    <source>
        <dbReference type="Pfam" id="PF01343"/>
    </source>
</evidence>
<dbReference type="InterPro" id="IPR004635">
    <property type="entry name" value="Pept_S49_SppA"/>
</dbReference>
<evidence type="ECO:0000256" key="5">
    <source>
        <dbReference type="SAM" id="Phobius"/>
    </source>
</evidence>
<feature type="transmembrane region" description="Helical" evidence="5">
    <location>
        <begin position="25"/>
        <end position="44"/>
    </location>
</feature>
<dbReference type="SUPFAM" id="SSF52096">
    <property type="entry name" value="ClpP/crotonase"/>
    <property type="match status" value="1"/>
</dbReference>
<dbReference type="EMBL" id="QQNH01000006">
    <property type="protein sequence ID" value="RDE09432.1"/>
    <property type="molecule type" value="Genomic_DNA"/>
</dbReference>
<evidence type="ECO:0000256" key="3">
    <source>
        <dbReference type="ARBA" id="ARBA00022801"/>
    </source>
</evidence>
<accession>A0A369W848</accession>
<evidence type="ECO:0000256" key="2">
    <source>
        <dbReference type="ARBA" id="ARBA00022670"/>
    </source>
</evidence>
<keyword evidence="5" id="KW-0812">Transmembrane</keyword>
<dbReference type="PANTHER" id="PTHR42987">
    <property type="entry name" value="PEPTIDASE S49"/>
    <property type="match status" value="1"/>
</dbReference>
<reference evidence="8" key="1">
    <citation type="submission" date="2018-07" db="EMBL/GenBank/DDBJ databases">
        <authorList>
            <person name="Liu B.-T."/>
            <person name="Du Z."/>
        </authorList>
    </citation>
    <scope>NUCLEOTIDE SEQUENCE [LARGE SCALE GENOMIC DNA]</scope>
    <source>
        <strain evidence="8">XYN52</strain>
    </source>
</reference>
<feature type="domain" description="Peptidase S49" evidence="6">
    <location>
        <begin position="111"/>
        <end position="259"/>
    </location>
</feature>
<keyword evidence="5" id="KW-1133">Transmembrane helix</keyword>
<keyword evidence="5" id="KW-0472">Membrane</keyword>
<dbReference type="GO" id="GO:0008236">
    <property type="term" value="F:serine-type peptidase activity"/>
    <property type="evidence" value="ECO:0007669"/>
    <property type="project" value="UniProtKB-KW"/>
</dbReference>
<dbReference type="AlphaFoldDB" id="A0A369W848"/>
<dbReference type="OrthoDB" id="9764363at2"/>
<organism evidence="7 8">
    <name type="scientific">Pelagibacterium lacus</name>
    <dbReference type="NCBI Taxonomy" id="2282655"/>
    <lineage>
        <taxon>Bacteria</taxon>
        <taxon>Pseudomonadati</taxon>
        <taxon>Pseudomonadota</taxon>
        <taxon>Alphaproteobacteria</taxon>
        <taxon>Hyphomicrobiales</taxon>
        <taxon>Devosiaceae</taxon>
        <taxon>Pelagibacterium</taxon>
    </lineage>
</organism>
<keyword evidence="2" id="KW-0645">Protease</keyword>